<dbReference type="AlphaFoldDB" id="A0A0G4PVU8"/>
<name>A0A0G4PVU8_PENC3</name>
<reference evidence="2 3" key="1">
    <citation type="journal article" date="2014" name="Nat. Commun.">
        <title>Multiple recent horizontal transfers of a large genomic region in cheese making fungi.</title>
        <authorList>
            <person name="Cheeseman K."/>
            <person name="Ropars J."/>
            <person name="Renault P."/>
            <person name="Dupont J."/>
            <person name="Gouzy J."/>
            <person name="Branca A."/>
            <person name="Abraham A.L."/>
            <person name="Ceppi M."/>
            <person name="Conseiller E."/>
            <person name="Debuchy R."/>
            <person name="Malagnac F."/>
            <person name="Goarin A."/>
            <person name="Silar P."/>
            <person name="Lacoste S."/>
            <person name="Sallet E."/>
            <person name="Bensimon A."/>
            <person name="Giraud T."/>
            <person name="Brygoo Y."/>
        </authorList>
    </citation>
    <scope>NUCLEOTIDE SEQUENCE [LARGE SCALE GENOMIC DNA]</scope>
    <source>
        <strain evidence="3">FM 013</strain>
    </source>
</reference>
<evidence type="ECO:0000256" key="1">
    <source>
        <dbReference type="SAM" id="MobiDB-lite"/>
    </source>
</evidence>
<sequence length="141" mass="16069">MIESIDEEVFGRCCEFVYSGDYSTPCPVPQSPRNGTPQPGNRETQCQEEANRWDSSSLNWNLFHPKGLLRNYDILLAELAELGHTPRSGFEKDLNNDPFTSYAAVFLSHAEIHRFGFRTGWLSLILLSFYTCISILQMDSI</sequence>
<evidence type="ECO:0000313" key="3">
    <source>
        <dbReference type="Proteomes" id="UP000053732"/>
    </source>
</evidence>
<dbReference type="STRING" id="1429867.A0A0G4PVU8"/>
<dbReference type="Proteomes" id="UP000053732">
    <property type="component" value="Unassembled WGS sequence"/>
</dbReference>
<feature type="region of interest" description="Disordered" evidence="1">
    <location>
        <begin position="28"/>
        <end position="48"/>
    </location>
</feature>
<accession>A0A0G4PVU8</accession>
<evidence type="ECO:0000313" key="2">
    <source>
        <dbReference type="EMBL" id="CRL30299.1"/>
    </source>
</evidence>
<keyword evidence="3" id="KW-1185">Reference proteome</keyword>
<proteinExistence type="predicted"/>
<protein>
    <submittedName>
        <fullName evidence="2">Str. FM013</fullName>
    </submittedName>
</protein>
<organism evidence="2 3">
    <name type="scientific">Penicillium camemberti (strain FM 013)</name>
    <dbReference type="NCBI Taxonomy" id="1429867"/>
    <lineage>
        <taxon>Eukaryota</taxon>
        <taxon>Fungi</taxon>
        <taxon>Dikarya</taxon>
        <taxon>Ascomycota</taxon>
        <taxon>Pezizomycotina</taxon>
        <taxon>Eurotiomycetes</taxon>
        <taxon>Eurotiomycetidae</taxon>
        <taxon>Eurotiales</taxon>
        <taxon>Aspergillaceae</taxon>
        <taxon>Penicillium</taxon>
    </lineage>
</organism>
<feature type="compositionally biased region" description="Polar residues" evidence="1">
    <location>
        <begin position="31"/>
        <end position="48"/>
    </location>
</feature>
<gene>
    <name evidence="2" type="ORF">PCAMFM013_S048g000011</name>
</gene>
<dbReference type="EMBL" id="HG793181">
    <property type="protein sequence ID" value="CRL30299.1"/>
    <property type="molecule type" value="Genomic_DNA"/>
</dbReference>